<keyword evidence="5" id="KW-0808">Transferase</keyword>
<evidence type="ECO:0000256" key="11">
    <source>
        <dbReference type="SAM" id="Phobius"/>
    </source>
</evidence>
<evidence type="ECO:0000313" key="14">
    <source>
        <dbReference type="EMBL" id="MCP9276462.1"/>
    </source>
</evidence>
<comment type="caution">
    <text evidence="14">The sequence shown here is derived from an EMBL/GenBank/DDBJ whole genome shotgun (WGS) entry which is preliminary data.</text>
</comment>
<dbReference type="SUPFAM" id="SSF47384">
    <property type="entry name" value="Homodimeric domain of signal transducing histidine kinase"/>
    <property type="match status" value="1"/>
</dbReference>
<dbReference type="EC" id="2.7.13.3" evidence="3"/>
<dbReference type="Pfam" id="PF00512">
    <property type="entry name" value="HisKA"/>
    <property type="match status" value="1"/>
</dbReference>
<evidence type="ECO:0000259" key="13">
    <source>
        <dbReference type="PROSITE" id="PS50885"/>
    </source>
</evidence>
<dbReference type="Pfam" id="PF02518">
    <property type="entry name" value="HATPase_c"/>
    <property type="match status" value="1"/>
</dbReference>
<accession>A0ABT1MFB8</accession>
<comment type="subcellular location">
    <subcellularLocation>
        <location evidence="2">Cell membrane</location>
    </subcellularLocation>
</comment>
<dbReference type="InterPro" id="IPR036097">
    <property type="entry name" value="HisK_dim/P_sf"/>
</dbReference>
<dbReference type="SMART" id="SM00304">
    <property type="entry name" value="HAMP"/>
    <property type="match status" value="1"/>
</dbReference>
<dbReference type="Pfam" id="PF00672">
    <property type="entry name" value="HAMP"/>
    <property type="match status" value="1"/>
</dbReference>
<evidence type="ECO:0000256" key="6">
    <source>
        <dbReference type="ARBA" id="ARBA00022692"/>
    </source>
</evidence>
<evidence type="ECO:0000256" key="3">
    <source>
        <dbReference type="ARBA" id="ARBA00012438"/>
    </source>
</evidence>
<proteinExistence type="predicted"/>
<dbReference type="Gene3D" id="1.10.287.130">
    <property type="match status" value="1"/>
</dbReference>
<dbReference type="Gene3D" id="3.30.565.10">
    <property type="entry name" value="Histidine kinase-like ATPase, C-terminal domain"/>
    <property type="match status" value="1"/>
</dbReference>
<dbReference type="Proteomes" id="UP001651690">
    <property type="component" value="Unassembled WGS sequence"/>
</dbReference>
<dbReference type="PROSITE" id="PS50109">
    <property type="entry name" value="HIS_KIN"/>
    <property type="match status" value="1"/>
</dbReference>
<dbReference type="CDD" id="cd00082">
    <property type="entry name" value="HisKA"/>
    <property type="match status" value="1"/>
</dbReference>
<dbReference type="RefSeq" id="WP_255064495.1">
    <property type="nucleotide sequence ID" value="NZ_JANDBD010000017.1"/>
</dbReference>
<evidence type="ECO:0000256" key="7">
    <source>
        <dbReference type="ARBA" id="ARBA00022777"/>
    </source>
</evidence>
<dbReference type="PROSITE" id="PS50885">
    <property type="entry name" value="HAMP"/>
    <property type="match status" value="1"/>
</dbReference>
<keyword evidence="7 14" id="KW-0418">Kinase</keyword>
<protein>
    <recommendedName>
        <fullName evidence="3">histidine kinase</fullName>
        <ecNumber evidence="3">2.7.13.3</ecNumber>
    </recommendedName>
</protein>
<dbReference type="SMART" id="SM00387">
    <property type="entry name" value="HATPase_c"/>
    <property type="match status" value="1"/>
</dbReference>
<feature type="domain" description="Histidine kinase" evidence="12">
    <location>
        <begin position="245"/>
        <end position="454"/>
    </location>
</feature>
<dbReference type="PRINTS" id="PR00344">
    <property type="entry name" value="BCTRLSENSOR"/>
</dbReference>
<evidence type="ECO:0000256" key="1">
    <source>
        <dbReference type="ARBA" id="ARBA00000085"/>
    </source>
</evidence>
<dbReference type="GO" id="GO:0016301">
    <property type="term" value="F:kinase activity"/>
    <property type="evidence" value="ECO:0007669"/>
    <property type="project" value="UniProtKB-KW"/>
</dbReference>
<feature type="transmembrane region" description="Helical" evidence="11">
    <location>
        <begin position="16"/>
        <end position="39"/>
    </location>
</feature>
<dbReference type="SUPFAM" id="SSF158472">
    <property type="entry name" value="HAMP domain-like"/>
    <property type="match status" value="1"/>
</dbReference>
<evidence type="ECO:0000256" key="9">
    <source>
        <dbReference type="ARBA" id="ARBA00023012"/>
    </source>
</evidence>
<evidence type="ECO:0000256" key="4">
    <source>
        <dbReference type="ARBA" id="ARBA00022553"/>
    </source>
</evidence>
<evidence type="ECO:0000313" key="15">
    <source>
        <dbReference type="Proteomes" id="UP001651690"/>
    </source>
</evidence>
<dbReference type="InterPro" id="IPR036890">
    <property type="entry name" value="HATPase_C_sf"/>
</dbReference>
<dbReference type="SMART" id="SM00388">
    <property type="entry name" value="HisKA"/>
    <property type="match status" value="1"/>
</dbReference>
<evidence type="ECO:0000256" key="8">
    <source>
        <dbReference type="ARBA" id="ARBA00022989"/>
    </source>
</evidence>
<dbReference type="InterPro" id="IPR003660">
    <property type="entry name" value="HAMP_dom"/>
</dbReference>
<evidence type="ECO:0000256" key="2">
    <source>
        <dbReference type="ARBA" id="ARBA00004236"/>
    </source>
</evidence>
<organism evidence="14 15">
    <name type="scientific">Mycolicibacterium arenosum</name>
    <dbReference type="NCBI Taxonomy" id="2952157"/>
    <lineage>
        <taxon>Bacteria</taxon>
        <taxon>Bacillati</taxon>
        <taxon>Actinomycetota</taxon>
        <taxon>Actinomycetes</taxon>
        <taxon>Mycobacteriales</taxon>
        <taxon>Mycobacteriaceae</taxon>
        <taxon>Mycolicibacterium</taxon>
    </lineage>
</organism>
<dbReference type="PANTHER" id="PTHR45436:SF5">
    <property type="entry name" value="SENSOR HISTIDINE KINASE TRCS"/>
    <property type="match status" value="1"/>
</dbReference>
<dbReference type="InterPro" id="IPR003661">
    <property type="entry name" value="HisK_dim/P_dom"/>
</dbReference>
<reference evidence="14 15" key="1">
    <citation type="submission" date="2022-06" db="EMBL/GenBank/DDBJ databases">
        <title>Mycolicibacterium sp. CAU 1645 isolated from seawater.</title>
        <authorList>
            <person name="Kim W."/>
        </authorList>
    </citation>
    <scope>NUCLEOTIDE SEQUENCE [LARGE SCALE GENOMIC DNA]</scope>
    <source>
        <strain evidence="14 15">CAU 1645</strain>
    </source>
</reference>
<keyword evidence="8 11" id="KW-1133">Transmembrane helix</keyword>
<feature type="transmembrane region" description="Helical" evidence="11">
    <location>
        <begin position="160"/>
        <end position="183"/>
    </location>
</feature>
<dbReference type="InterPro" id="IPR005467">
    <property type="entry name" value="His_kinase_dom"/>
</dbReference>
<sequence>MVLVSPSRWTVRTRSTVAATVVVTACLLLAGGALLVVLFTTLERSAQATAASRSAQVVDQLRTEMPADLDRAMMATDSQVGAVQVVDAAGLVVIQSAGGPREPLARRTMAPGSTASFGRVRPDGTQDFWVMAAGVDTPAGPVTVLVGADREPVEGVVNTVALLLGIGGPIAIALVAFGTYRLVGAALLPVERLRALVASITSRRLGERIPVPPADDEVTRLAVTMNDMLDRLEGSQNAQRRFVSDASHELRSPLASINAALELAHRRPELFDQALINDALIPEAQRMQGLVEDLLLLARADEHNDGRRTVDVDLDDIVLAEAERIKGITNLDVETSVAAVRVHGDPRGLSRMVRNLVDNAARHAHKRIRLESRSTGGVAQVVVDDDGTGIPEKDRARVFDRFVRLDSPRDRESGGAGLGLSIVAQLVDAHSGSISIGGSGLGGASFTVNLPLAAAEADGADASSVSVQVRPATLCR</sequence>
<evidence type="ECO:0000256" key="5">
    <source>
        <dbReference type="ARBA" id="ARBA00022679"/>
    </source>
</evidence>
<dbReference type="InterPro" id="IPR003594">
    <property type="entry name" value="HATPase_dom"/>
</dbReference>
<keyword evidence="9" id="KW-0902">Two-component regulatory system</keyword>
<gene>
    <name evidence="14" type="ORF">NM203_30170</name>
</gene>
<name>A0ABT1MFB8_9MYCO</name>
<evidence type="ECO:0000256" key="10">
    <source>
        <dbReference type="ARBA" id="ARBA00023136"/>
    </source>
</evidence>
<dbReference type="EMBL" id="JANDBD010000017">
    <property type="protein sequence ID" value="MCP9276462.1"/>
    <property type="molecule type" value="Genomic_DNA"/>
</dbReference>
<dbReference type="CDD" id="cd06225">
    <property type="entry name" value="HAMP"/>
    <property type="match status" value="1"/>
</dbReference>
<dbReference type="InterPro" id="IPR004358">
    <property type="entry name" value="Sig_transdc_His_kin-like_C"/>
</dbReference>
<evidence type="ECO:0000259" key="12">
    <source>
        <dbReference type="PROSITE" id="PS50109"/>
    </source>
</evidence>
<dbReference type="PANTHER" id="PTHR45436">
    <property type="entry name" value="SENSOR HISTIDINE KINASE YKOH"/>
    <property type="match status" value="1"/>
</dbReference>
<dbReference type="SUPFAM" id="SSF55874">
    <property type="entry name" value="ATPase domain of HSP90 chaperone/DNA topoisomerase II/histidine kinase"/>
    <property type="match status" value="1"/>
</dbReference>
<comment type="catalytic activity">
    <reaction evidence="1">
        <text>ATP + protein L-histidine = ADP + protein N-phospho-L-histidine.</text>
        <dbReference type="EC" id="2.7.13.3"/>
    </reaction>
</comment>
<keyword evidence="15" id="KW-1185">Reference proteome</keyword>
<keyword evidence="10 11" id="KW-0472">Membrane</keyword>
<keyword evidence="6 11" id="KW-0812">Transmembrane</keyword>
<keyword evidence="4" id="KW-0597">Phosphoprotein</keyword>
<feature type="domain" description="HAMP" evidence="13">
    <location>
        <begin position="184"/>
        <end position="237"/>
    </location>
</feature>
<dbReference type="InterPro" id="IPR050428">
    <property type="entry name" value="TCS_sensor_his_kinase"/>
</dbReference>